<evidence type="ECO:0000259" key="5">
    <source>
        <dbReference type="SMART" id="SM01217"/>
    </source>
</evidence>
<accession>A0A117I1B3</accession>
<dbReference type="Gene3D" id="2.60.40.10">
    <property type="entry name" value="Immunoglobulins"/>
    <property type="match status" value="1"/>
</dbReference>
<dbReference type="PROSITE" id="PS00775">
    <property type="entry name" value="GLYCOSYL_HYDROL_F3"/>
    <property type="match status" value="1"/>
</dbReference>
<comment type="similarity">
    <text evidence="1 4">Belongs to the glycosyl hydrolase 3 family.</text>
</comment>
<dbReference type="InterPro" id="IPR001764">
    <property type="entry name" value="Glyco_hydro_3_N"/>
</dbReference>
<sequence length="757" mass="85008">MDKSINELLTALTLAEKASLCAGLNMWMTKGIERLNIPPVHMYDGTNGIRKTNSDEEMGITTENVPATCYPTGSAIGSSWNTELLHEVGVALGQESKTMDVELLLGPGVNMKRTPLGGRNFEYYSEDPYLTGELGAAFINGIQSEGVGASVKHFAGNNQEFEKMVTSSEIDERTLREIYLSAFERIIKKSDPWTVMCSYNLLNGTYTSENEHLLHDILRKEWGYEGVVLSDWTAVNDRIRGLKAGLDLEMPGPAHYNAKAIIEAVQNGSLSEKQLDRSVGRILKLVERVTGKKDMDSSPDSDYHALARKAAAESIVLLKNENAILPLGQESIASIAVIGRFAKKPRIQGAGSAKVTPTRVDIPWDEIKNLAGDAMTMNYAEGYPEDDSINDELIKESVSIAMNSDVAVLFVGQPEYAESEMHDLQGIDLPEHQVKLILAVAAVQPKCIVVTSSGSALAMRPWVQHVPGVIHSWLSGQGMGKVIADVLFGQTNPSGKLSETFPVKLSDNPSHMRIRGENGKLYYREGLFVGYRYYDRKELAPQFPFGHGLSYTSFLYTDLEVAQTHTGVTVSFQLKNTGKRKGKEVVQLYVHDEECTWTRPEKELKAFAKVELEPREKRKITFELEERDFSYYNTKYNRWVAETGFFQISLGSSSKDLRITERLHCDFGKEEITFHKFSLLSEWMSDPVAKKELEHCLNEMNEHVTDKVYLNEEFVGFWADFPMIKVFQMFGQQWMNERSPDEIINELIAKVNQARNE</sequence>
<name>A0A117I1B3_PAEAM</name>
<dbReference type="InterPro" id="IPR026891">
    <property type="entry name" value="Fn3-like"/>
</dbReference>
<dbReference type="SMART" id="SM01217">
    <property type="entry name" value="Fn3_like"/>
    <property type="match status" value="1"/>
</dbReference>
<dbReference type="Gene3D" id="3.20.20.300">
    <property type="entry name" value="Glycoside hydrolase, family 3, N-terminal domain"/>
    <property type="match status" value="1"/>
</dbReference>
<dbReference type="PRINTS" id="PR00133">
    <property type="entry name" value="GLHYDRLASE3"/>
</dbReference>
<dbReference type="InterPro" id="IPR017853">
    <property type="entry name" value="GH"/>
</dbReference>
<dbReference type="SUPFAM" id="SSF51445">
    <property type="entry name" value="(Trans)glycosidases"/>
    <property type="match status" value="1"/>
</dbReference>
<dbReference type="Proteomes" id="UP000069697">
    <property type="component" value="Unassembled WGS sequence"/>
</dbReference>
<dbReference type="FunFam" id="2.60.40.10:FF:000495">
    <property type="entry name" value="Periplasmic beta-glucosidase"/>
    <property type="match status" value="1"/>
</dbReference>
<dbReference type="InterPro" id="IPR036881">
    <property type="entry name" value="Glyco_hydro_3_C_sf"/>
</dbReference>
<dbReference type="Pfam" id="PF00933">
    <property type="entry name" value="Glyco_hydro_3"/>
    <property type="match status" value="1"/>
</dbReference>
<dbReference type="SUPFAM" id="SSF52279">
    <property type="entry name" value="Beta-D-glucan exohydrolase, C-terminal domain"/>
    <property type="match status" value="1"/>
</dbReference>
<evidence type="ECO:0000256" key="1">
    <source>
        <dbReference type="ARBA" id="ARBA00005336"/>
    </source>
</evidence>
<dbReference type="InterPro" id="IPR019800">
    <property type="entry name" value="Glyco_hydro_3_AS"/>
</dbReference>
<keyword evidence="2 4" id="KW-0378">Hydrolase</keyword>
<evidence type="ECO:0000256" key="3">
    <source>
        <dbReference type="ARBA" id="ARBA00023277"/>
    </source>
</evidence>
<protein>
    <submittedName>
        <fullName evidence="6">Glycoside hydrolase</fullName>
    </submittedName>
</protein>
<dbReference type="InterPro" id="IPR036962">
    <property type="entry name" value="Glyco_hydro_3_N_sf"/>
</dbReference>
<reference evidence="7" key="2">
    <citation type="submission" date="2016-01" db="EMBL/GenBank/DDBJ databases">
        <title>Draft Genome Sequence of Paenibacillus amylolyticus Heshi-A3 that Was Isolated from Fermented Rice Bran with Aging Salted Mackerel, Which Was Named Heshiko as Traditional Fermented Seafood in Japan.</title>
        <authorList>
            <person name="Akuzawa S."/>
            <person name="Nakagawa J."/>
            <person name="Kanekatsu T."/>
            <person name="Kubota E."/>
            <person name="Ohtake R."/>
            <person name="Suzuki T."/>
            <person name="Kanesaki Y."/>
        </authorList>
    </citation>
    <scope>NUCLEOTIDE SEQUENCE [LARGE SCALE GENOMIC DNA]</scope>
    <source>
        <strain evidence="7">Heshi-A3</strain>
    </source>
</reference>
<proteinExistence type="inferred from homology"/>
<dbReference type="InterPro" id="IPR002772">
    <property type="entry name" value="Glyco_hydro_3_C"/>
</dbReference>
<feature type="domain" description="Fibronectin type III-like" evidence="5">
    <location>
        <begin position="584"/>
        <end position="654"/>
    </location>
</feature>
<keyword evidence="3" id="KW-0119">Carbohydrate metabolism</keyword>
<dbReference type="PANTHER" id="PTHR42715">
    <property type="entry name" value="BETA-GLUCOSIDASE"/>
    <property type="match status" value="1"/>
</dbReference>
<dbReference type="InterPro" id="IPR013783">
    <property type="entry name" value="Ig-like_fold"/>
</dbReference>
<evidence type="ECO:0000256" key="2">
    <source>
        <dbReference type="ARBA" id="ARBA00022801"/>
    </source>
</evidence>
<evidence type="ECO:0000256" key="4">
    <source>
        <dbReference type="RuleBase" id="RU361161"/>
    </source>
</evidence>
<gene>
    <name evidence="6" type="ORF">PAHA3_1989</name>
</gene>
<dbReference type="Gene3D" id="3.40.50.1700">
    <property type="entry name" value="Glycoside hydrolase family 3 C-terminal domain"/>
    <property type="match status" value="1"/>
</dbReference>
<reference evidence="6 7" key="1">
    <citation type="journal article" date="2016" name="Genome Announc.">
        <title>Draft Genome Sequence of Paenibacillus amylolyticus Heshi-A3, Isolated from Fermented Rice Bran in a Japanese Fermented Seafood Dish.</title>
        <authorList>
            <person name="Akuzawa S."/>
            <person name="Nagaoka J."/>
            <person name="Kanekatsu M."/>
            <person name="Kubota E."/>
            <person name="Ohtake R."/>
            <person name="Suzuki T."/>
            <person name="Kanesaki Y."/>
        </authorList>
    </citation>
    <scope>NUCLEOTIDE SEQUENCE [LARGE SCALE GENOMIC DNA]</scope>
    <source>
        <strain evidence="6 7">Heshi-A3</strain>
    </source>
</reference>
<comment type="caution">
    <text evidence="6">The sequence shown here is derived from an EMBL/GenBank/DDBJ whole genome shotgun (WGS) entry which is preliminary data.</text>
</comment>
<evidence type="ECO:0000313" key="6">
    <source>
        <dbReference type="EMBL" id="GAS81915.1"/>
    </source>
</evidence>
<dbReference type="EMBL" id="BCNV01000001">
    <property type="protein sequence ID" value="GAS81915.1"/>
    <property type="molecule type" value="Genomic_DNA"/>
</dbReference>
<dbReference type="AlphaFoldDB" id="A0A117I1B3"/>
<dbReference type="GO" id="GO:0008422">
    <property type="term" value="F:beta-glucosidase activity"/>
    <property type="evidence" value="ECO:0007669"/>
    <property type="project" value="UniProtKB-ARBA"/>
</dbReference>
<dbReference type="PANTHER" id="PTHR42715:SF10">
    <property type="entry name" value="BETA-GLUCOSIDASE"/>
    <property type="match status" value="1"/>
</dbReference>
<evidence type="ECO:0000313" key="7">
    <source>
        <dbReference type="Proteomes" id="UP000069697"/>
    </source>
</evidence>
<organism evidence="6 7">
    <name type="scientific">Paenibacillus amylolyticus</name>
    <dbReference type="NCBI Taxonomy" id="1451"/>
    <lineage>
        <taxon>Bacteria</taxon>
        <taxon>Bacillati</taxon>
        <taxon>Bacillota</taxon>
        <taxon>Bacilli</taxon>
        <taxon>Bacillales</taxon>
        <taxon>Paenibacillaceae</taxon>
        <taxon>Paenibacillus</taxon>
    </lineage>
</organism>
<dbReference type="Pfam" id="PF14310">
    <property type="entry name" value="Fn3-like"/>
    <property type="match status" value="1"/>
</dbReference>
<dbReference type="InterPro" id="IPR050288">
    <property type="entry name" value="Cellulose_deg_GH3"/>
</dbReference>
<dbReference type="RefSeq" id="WP_062834548.1">
    <property type="nucleotide sequence ID" value="NZ_BCNV01000001.1"/>
</dbReference>
<dbReference type="GO" id="GO:0005975">
    <property type="term" value="P:carbohydrate metabolic process"/>
    <property type="evidence" value="ECO:0007669"/>
    <property type="project" value="InterPro"/>
</dbReference>
<keyword evidence="4" id="KW-0326">Glycosidase</keyword>
<dbReference type="Pfam" id="PF01915">
    <property type="entry name" value="Glyco_hydro_3_C"/>
    <property type="match status" value="1"/>
</dbReference>